<proteinExistence type="predicted"/>
<keyword evidence="1" id="KW-0863">Zinc-finger</keyword>
<organism evidence="3 4">
    <name type="scientific">Strongyloides papillosus</name>
    <name type="common">Intestinal threadworm</name>
    <dbReference type="NCBI Taxonomy" id="174720"/>
    <lineage>
        <taxon>Eukaryota</taxon>
        <taxon>Metazoa</taxon>
        <taxon>Ecdysozoa</taxon>
        <taxon>Nematoda</taxon>
        <taxon>Chromadorea</taxon>
        <taxon>Rhabditida</taxon>
        <taxon>Tylenchina</taxon>
        <taxon>Panagrolaimomorpha</taxon>
        <taxon>Strongyloidoidea</taxon>
        <taxon>Strongyloididae</taxon>
        <taxon>Strongyloides</taxon>
    </lineage>
</organism>
<evidence type="ECO:0000313" key="3">
    <source>
        <dbReference type="Proteomes" id="UP000046392"/>
    </source>
</evidence>
<evidence type="ECO:0000259" key="2">
    <source>
        <dbReference type="PROSITE" id="PS50966"/>
    </source>
</evidence>
<dbReference type="InterPro" id="IPR007527">
    <property type="entry name" value="Znf_SWIM"/>
</dbReference>
<keyword evidence="1" id="KW-0862">Zinc</keyword>
<keyword evidence="3" id="KW-1185">Reference proteome</keyword>
<name>A0A0N5BCJ1_STREA</name>
<dbReference type="PROSITE" id="PS50966">
    <property type="entry name" value="ZF_SWIM"/>
    <property type="match status" value="1"/>
</dbReference>
<accession>A0A0N5BCJ1</accession>
<dbReference type="AlphaFoldDB" id="A0A0N5BCJ1"/>
<protein>
    <submittedName>
        <fullName evidence="4">SWIM-type domain-containing protein</fullName>
    </submittedName>
</protein>
<keyword evidence="1" id="KW-0479">Metal-binding</keyword>
<dbReference type="WBParaSite" id="SPAL_0000373800.1">
    <property type="protein sequence ID" value="SPAL_0000373800.1"/>
    <property type="gene ID" value="SPAL_0000373800"/>
</dbReference>
<dbReference type="Proteomes" id="UP000046392">
    <property type="component" value="Unplaced"/>
</dbReference>
<evidence type="ECO:0000256" key="1">
    <source>
        <dbReference type="PROSITE-ProRule" id="PRU00325"/>
    </source>
</evidence>
<reference evidence="4" key="1">
    <citation type="submission" date="2017-02" db="UniProtKB">
        <authorList>
            <consortium name="WormBaseParasite"/>
        </authorList>
    </citation>
    <scope>IDENTIFICATION</scope>
</reference>
<sequence length="1179" mass="140138">MEVITKENVKWADFNTFSYFPRIKQNDKRKVHIHKKTVPKLLDIVSCFVAKQYNFNELNSIIEGLSFEKQIGNFIYSLANNKSYLSIIFNEYLMKYNFSMDFGNIHKIWLLNRVNFESFHDGVNYCKTNSVTNLIQCGNVLLSVVVNNRGGDFENVIDNEFFHKFQVCIEVEKCRIIKYICTCNHGRKNICSHIIATTFDRTFSPDKLKIIPPETNEVEFFAKVTGIELDGIVCRHLNWSRNIKSNLIKLNITSRREDSLKFNNELLNSSTDKTILETMMYFEKIMENVLEFIEESNGPRNLMRKLCDIRVTIYNLPIMEEYIYNFFKLKKIDHFPFYLRHIQHTFEMLKELSYKNDECGFYGSIYFLTQISYASHFPQIFFIYIQQYNLKYKKVFIPDALLNERTFEDMVSEAKDVEDIVRSNVIGFMILECVRIIRRFSFNKNISNNDLEAIKDILLKLGIKFETFLNRKTMTSLNDDVDFTTLFNPISTLLFSTVNDINILLNERKINAKDVSSNKVTKNYNLTYGIKQILSMSEDPFISHFHYNKYLNEFPIKLNSFDSEINTHTKVYEAYDRPLLEEFNSIKYLKIRQGQNFTAIKKFINHYTGLEKIMKLCITFDNDTNKLSHLPHKYMMKTYDQFYECISIIYNMAYNDLNRMIFNCNTLEVCELLFTVMAVPRIFLYDYIQEIHLWSFQSKFLEIFKILINTKNKKKDTIKYFAGKIDSIKEIFNSQELNEPGRLINCHFFGMVSKICSDNVNDCTKFPKSFKNHVKNVYKEIMFRYLDYNPNISTKSFFNYLQIFYEDKAKFVGENISSNRGCCSYLHEIMDKILLSKYGNLYSNGKTNCYTLNEKLCNHSISHENEVAPNIFLFYITKIIRVLCMNKFEGIVEWKLVEYEIDIKEVNRKSSNIYYVSLLLATYGSCINQRNRFLSEDDNLMMAMKIFSPRKFLHHLPIQLLETVDTQNCFSINVVFDLALKGLKSKYSDIRNRGLVILLDLLKEVYNIDLKRVGYFFYILEKKLNNIKALNVARKNVMIAFERLCQKYTTTEYYKDNIKYFLKNISERNDNWRNGVISSLLKANNNVMHTYIYRFLNITNIDYELHYEDTFIIIKELYKIKNEIEFSMNKKIFTCIKFEDGLTLFCRNIKNNIASYDDWWHYERLEREIEKTTYVTYLF</sequence>
<feature type="domain" description="SWIM-type" evidence="2">
    <location>
        <begin position="165"/>
        <end position="202"/>
    </location>
</feature>
<evidence type="ECO:0000313" key="4">
    <source>
        <dbReference type="WBParaSite" id="SPAL_0000373800.1"/>
    </source>
</evidence>
<dbReference type="GO" id="GO:0008270">
    <property type="term" value="F:zinc ion binding"/>
    <property type="evidence" value="ECO:0007669"/>
    <property type="project" value="UniProtKB-KW"/>
</dbReference>